<comment type="function">
    <text evidence="2">Component of the 26S proteasome, a multiprotein complex involved in the ATP-dependent degradation of ubiquitinated proteins.</text>
</comment>
<dbReference type="OMA" id="EFEVADW"/>
<dbReference type="Pfam" id="PF05160">
    <property type="entry name" value="DSS1_SEM1"/>
    <property type="match status" value="1"/>
</dbReference>
<reference evidence="5" key="1">
    <citation type="journal article" date="2012" name="Science">
        <title>The Paleozoic origin of enzymatic lignin decomposition reconstructed from 31 fungal genomes.</title>
        <authorList>
            <person name="Floudas D."/>
            <person name="Binder M."/>
            <person name="Riley R."/>
            <person name="Barry K."/>
            <person name="Blanchette R.A."/>
            <person name="Henrissat B."/>
            <person name="Martinez A.T."/>
            <person name="Otillar R."/>
            <person name="Spatafora J.W."/>
            <person name="Yadav J.S."/>
            <person name="Aerts A."/>
            <person name="Benoit I."/>
            <person name="Boyd A."/>
            <person name="Carlson A."/>
            <person name="Copeland A."/>
            <person name="Coutinho P.M."/>
            <person name="de Vries R.P."/>
            <person name="Ferreira P."/>
            <person name="Findley K."/>
            <person name="Foster B."/>
            <person name="Gaskell J."/>
            <person name="Glotzer D."/>
            <person name="Gorecki P."/>
            <person name="Heitman J."/>
            <person name="Hesse C."/>
            <person name="Hori C."/>
            <person name="Igarashi K."/>
            <person name="Jurgens J.A."/>
            <person name="Kallen N."/>
            <person name="Kersten P."/>
            <person name="Kohler A."/>
            <person name="Kuees U."/>
            <person name="Kumar T.K.A."/>
            <person name="Kuo A."/>
            <person name="LaButti K."/>
            <person name="Larrondo L.F."/>
            <person name="Lindquist E."/>
            <person name="Ling A."/>
            <person name="Lombard V."/>
            <person name="Lucas S."/>
            <person name="Lundell T."/>
            <person name="Martin R."/>
            <person name="McLaughlin D.J."/>
            <person name="Morgenstern I."/>
            <person name="Morin E."/>
            <person name="Murat C."/>
            <person name="Nagy L.G."/>
            <person name="Nolan M."/>
            <person name="Ohm R.A."/>
            <person name="Patyshakuliyeva A."/>
            <person name="Rokas A."/>
            <person name="Ruiz-Duenas F.J."/>
            <person name="Sabat G."/>
            <person name="Salamov A."/>
            <person name="Samejima M."/>
            <person name="Schmutz J."/>
            <person name="Slot J.C."/>
            <person name="St John F."/>
            <person name="Stenlid J."/>
            <person name="Sun H."/>
            <person name="Sun S."/>
            <person name="Syed K."/>
            <person name="Tsang A."/>
            <person name="Wiebenga A."/>
            <person name="Young D."/>
            <person name="Pisabarro A."/>
            <person name="Eastwood D.C."/>
            <person name="Martin F."/>
            <person name="Cullen D."/>
            <person name="Grigoriev I.V."/>
            <person name="Hibbett D.S."/>
        </authorList>
    </citation>
    <scope>NUCLEOTIDE SEQUENCE [LARGE SCALE GENOMIC DNA]</scope>
    <source>
        <strain evidence="5">TFB10046</strain>
    </source>
</reference>
<dbReference type="GO" id="GO:0005634">
    <property type="term" value="C:nucleus"/>
    <property type="evidence" value="ECO:0007669"/>
    <property type="project" value="UniProtKB-SubCell"/>
</dbReference>
<dbReference type="InterPro" id="IPR007834">
    <property type="entry name" value="DSS1_SEM1"/>
</dbReference>
<protein>
    <recommendedName>
        <fullName evidence="2">26S proteasome complex subunit SEM1</fullName>
    </recommendedName>
</protein>
<dbReference type="GO" id="GO:0000724">
    <property type="term" value="P:double-strand break repair via homologous recombination"/>
    <property type="evidence" value="ECO:0007669"/>
    <property type="project" value="TreeGrafter"/>
</dbReference>
<dbReference type="FunCoup" id="J0WRS2">
    <property type="interactions" value="10"/>
</dbReference>
<evidence type="ECO:0000313" key="5">
    <source>
        <dbReference type="Proteomes" id="UP000006514"/>
    </source>
</evidence>
<sequence>MSSGTSTSAAAAPPKDEAMKTDEPATKPTHIAALEEDDEFEEFPVQDWDPSETEMKRLGKAEAGADGQKVADSLWEDNWDDDDIEEDFSAQLRSELATVKEAQAGVEPMKH</sequence>
<keyword evidence="2" id="KW-0539">Nucleus</keyword>
<dbReference type="PANTHER" id="PTHR16771:SF0">
    <property type="entry name" value="26S PROTEASOME COMPLEX SUBUNIT SEM1"/>
    <property type="match status" value="1"/>
</dbReference>
<comment type="subcellular location">
    <subcellularLocation>
        <location evidence="2">Nucleus</location>
    </subcellularLocation>
</comment>
<feature type="region of interest" description="Disordered" evidence="3">
    <location>
        <begin position="1"/>
        <end position="29"/>
    </location>
</feature>
<evidence type="ECO:0000313" key="4">
    <source>
        <dbReference type="EMBL" id="EJD35436.1"/>
    </source>
</evidence>
<keyword evidence="2" id="KW-0647">Proteasome</keyword>
<feature type="compositionally biased region" description="Basic and acidic residues" evidence="3">
    <location>
        <begin position="14"/>
        <end position="25"/>
    </location>
</feature>
<evidence type="ECO:0000256" key="1">
    <source>
        <dbReference type="ARBA" id="ARBA00034491"/>
    </source>
</evidence>
<dbReference type="PANTHER" id="PTHR16771">
    <property type="entry name" value="26 PROTEASOME COMPLEX SUBUNIT DSS1"/>
    <property type="match status" value="1"/>
</dbReference>
<evidence type="ECO:0000256" key="2">
    <source>
        <dbReference type="RuleBase" id="RU369057"/>
    </source>
</evidence>
<dbReference type="eggNOG" id="KOG4764">
    <property type="taxonomic scope" value="Eukaryota"/>
</dbReference>
<organism evidence="4 5">
    <name type="scientific">Auricularia subglabra (strain TFB-10046 / SS5)</name>
    <name type="common">White-rot fungus</name>
    <name type="synonym">Auricularia delicata (strain TFB10046)</name>
    <dbReference type="NCBI Taxonomy" id="717982"/>
    <lineage>
        <taxon>Eukaryota</taxon>
        <taxon>Fungi</taxon>
        <taxon>Dikarya</taxon>
        <taxon>Basidiomycota</taxon>
        <taxon>Agaricomycotina</taxon>
        <taxon>Agaricomycetes</taxon>
        <taxon>Auriculariales</taxon>
        <taxon>Auriculariaceae</taxon>
        <taxon>Auricularia</taxon>
    </lineage>
</organism>
<accession>J0WRS2</accession>
<dbReference type="GO" id="GO:0008541">
    <property type="term" value="C:proteasome regulatory particle, lid subcomplex"/>
    <property type="evidence" value="ECO:0007669"/>
    <property type="project" value="UniProtKB-UniRule"/>
</dbReference>
<comment type="similarity">
    <text evidence="1 2">Belongs to the DSS1/SEM1 family.</text>
</comment>
<dbReference type="KEGG" id="adl:AURDEDRAFT_175463"/>
<dbReference type="Proteomes" id="UP000006514">
    <property type="component" value="Unassembled WGS sequence"/>
</dbReference>
<dbReference type="CDD" id="cd13768">
    <property type="entry name" value="DSS1_Sem1"/>
    <property type="match status" value="1"/>
</dbReference>
<evidence type="ECO:0000256" key="3">
    <source>
        <dbReference type="SAM" id="MobiDB-lite"/>
    </source>
</evidence>
<dbReference type="OrthoDB" id="5586203at2759"/>
<keyword evidence="5" id="KW-1185">Reference proteome</keyword>
<dbReference type="InParanoid" id="J0WRS2"/>
<dbReference type="EMBL" id="JH687890">
    <property type="protein sequence ID" value="EJD35436.1"/>
    <property type="molecule type" value="Genomic_DNA"/>
</dbReference>
<dbReference type="GO" id="GO:0043248">
    <property type="term" value="P:proteasome assembly"/>
    <property type="evidence" value="ECO:0007669"/>
    <property type="project" value="UniProtKB-UniRule"/>
</dbReference>
<feature type="compositionally biased region" description="Low complexity" evidence="3">
    <location>
        <begin position="1"/>
        <end position="12"/>
    </location>
</feature>
<feature type="region of interest" description="Disordered" evidence="3">
    <location>
        <begin position="34"/>
        <end position="53"/>
    </location>
</feature>
<dbReference type="SMART" id="SM01385">
    <property type="entry name" value="DSS1_SEM1"/>
    <property type="match status" value="1"/>
</dbReference>
<name>J0WRS2_AURST</name>
<dbReference type="GO" id="GO:0006406">
    <property type="term" value="P:mRNA export from nucleus"/>
    <property type="evidence" value="ECO:0007669"/>
    <property type="project" value="UniProtKB-UniRule"/>
</dbReference>
<dbReference type="AlphaFoldDB" id="J0WRS2"/>
<proteinExistence type="inferred from homology"/>
<feature type="compositionally biased region" description="Acidic residues" evidence="3">
    <location>
        <begin position="34"/>
        <end position="52"/>
    </location>
</feature>
<gene>
    <name evidence="4" type="ORF">AURDEDRAFT_175463</name>
</gene>